<feature type="transmembrane region" description="Helical" evidence="8">
    <location>
        <begin position="488"/>
        <end position="509"/>
    </location>
</feature>
<evidence type="ECO:0000256" key="4">
    <source>
        <dbReference type="ARBA" id="ARBA00022475"/>
    </source>
</evidence>
<feature type="transmembrane region" description="Helical" evidence="8">
    <location>
        <begin position="6"/>
        <end position="22"/>
    </location>
</feature>
<name>A0A844FLU9_9LACO</name>
<dbReference type="EMBL" id="VUMW01000006">
    <property type="protein sequence ID" value="MST79550.1"/>
    <property type="molecule type" value="Genomic_DNA"/>
</dbReference>
<evidence type="ECO:0000256" key="7">
    <source>
        <dbReference type="ARBA" id="ARBA00023136"/>
    </source>
</evidence>
<comment type="caution">
    <text evidence="9">The sequence shown here is derived from an EMBL/GenBank/DDBJ whole genome shotgun (WGS) entry which is preliminary data.</text>
</comment>
<evidence type="ECO:0000256" key="2">
    <source>
        <dbReference type="ARBA" id="ARBA00010100"/>
    </source>
</evidence>
<comment type="function">
    <text evidence="8">Uptake of L-lactate across the membrane. Can also transport D-lactate and glycolate.</text>
</comment>
<evidence type="ECO:0000256" key="8">
    <source>
        <dbReference type="RuleBase" id="RU365092"/>
    </source>
</evidence>
<feature type="transmembrane region" description="Helical" evidence="8">
    <location>
        <begin position="210"/>
        <end position="228"/>
    </location>
</feature>
<gene>
    <name evidence="9" type="ORF">FYJ61_03435</name>
</gene>
<evidence type="ECO:0000256" key="1">
    <source>
        <dbReference type="ARBA" id="ARBA00004651"/>
    </source>
</evidence>
<feature type="transmembrane region" description="Helical" evidence="8">
    <location>
        <begin position="327"/>
        <end position="347"/>
    </location>
</feature>
<dbReference type="GO" id="GO:0015295">
    <property type="term" value="F:solute:proton symporter activity"/>
    <property type="evidence" value="ECO:0007669"/>
    <property type="project" value="TreeGrafter"/>
</dbReference>
<feature type="transmembrane region" description="Helical" evidence="8">
    <location>
        <begin position="401"/>
        <end position="419"/>
    </location>
</feature>
<organism evidence="9 10">
    <name type="scientific">Lactobacillus equicursoris</name>
    <dbReference type="NCBI Taxonomy" id="420645"/>
    <lineage>
        <taxon>Bacteria</taxon>
        <taxon>Bacillati</taxon>
        <taxon>Bacillota</taxon>
        <taxon>Bacilli</taxon>
        <taxon>Lactobacillales</taxon>
        <taxon>Lactobacillaceae</taxon>
        <taxon>Lactobacillus</taxon>
    </lineage>
</organism>
<feature type="transmembrane region" description="Helical" evidence="8">
    <location>
        <begin position="280"/>
        <end position="301"/>
    </location>
</feature>
<accession>A0A844FLU9</accession>
<evidence type="ECO:0000256" key="6">
    <source>
        <dbReference type="ARBA" id="ARBA00022989"/>
    </source>
</evidence>
<keyword evidence="3 8" id="KW-0813">Transport</keyword>
<dbReference type="Proteomes" id="UP000452141">
    <property type="component" value="Unassembled WGS sequence"/>
</dbReference>
<comment type="similarity">
    <text evidence="2 8">Belongs to the lactate permease family.</text>
</comment>
<feature type="transmembrane region" description="Helical" evidence="8">
    <location>
        <begin position="179"/>
        <end position="198"/>
    </location>
</feature>
<dbReference type="GO" id="GO:0005886">
    <property type="term" value="C:plasma membrane"/>
    <property type="evidence" value="ECO:0007669"/>
    <property type="project" value="UniProtKB-SubCell"/>
</dbReference>
<dbReference type="PANTHER" id="PTHR30003">
    <property type="entry name" value="L-LACTATE PERMEASE"/>
    <property type="match status" value="1"/>
</dbReference>
<sequence length="511" mass="53123">MWVNFIFALIPIVWLVVSLTALKMPAARAGIIALLLAMLLAIFAFKLPVLDTATGALEGIVGGIFPIVYIIVAAMFTSKVTFKSGAMQKIQDMLCSLTTDKRILVLLIAWGFGGFLEAIAGFGTAVAIPASILMTFGINPIEAAVICLVANTTPTAFGAVGLPVITLAQTAGLDVMHTAFIVSLQLSVLILVIPYILVGLTGGVKAIKGVGFITFMSGLAFALPQVLVSKYVGAELPAIAGAIVCILVTALLAKKHKDDPTYAVASEEVPKHTAGELLQACAPFILVFVFVLAASSLFPAINQALNSATIKFQIYTGKNAGQFSLNWLFSPGTLILVATFIGALIQGMKVGEIFGVLGEVIKGIGKTAVTIASIVALAKVMGYAGMTSAIAVALVKLMGPVYPLIAPVIGALGTFVTGSDTSSNILFAKLQYSAAQTLGVNKTWVVANNMVGATAGKMISPQSIAVASTAIGQEGSEGEILKRAFKWCGIYTVIICVFLYAVGLATGNLHF</sequence>
<proteinExistence type="inferred from homology"/>
<keyword evidence="6 8" id="KW-1133">Transmembrane helix</keyword>
<evidence type="ECO:0000313" key="9">
    <source>
        <dbReference type="EMBL" id="MST79550.1"/>
    </source>
</evidence>
<feature type="transmembrane region" description="Helical" evidence="8">
    <location>
        <begin position="103"/>
        <end position="122"/>
    </location>
</feature>
<dbReference type="AlphaFoldDB" id="A0A844FLU9"/>
<dbReference type="GO" id="GO:0015129">
    <property type="term" value="F:lactate transmembrane transporter activity"/>
    <property type="evidence" value="ECO:0007669"/>
    <property type="project" value="UniProtKB-UniRule"/>
</dbReference>
<keyword evidence="7 8" id="KW-0472">Membrane</keyword>
<evidence type="ECO:0000256" key="5">
    <source>
        <dbReference type="ARBA" id="ARBA00022692"/>
    </source>
</evidence>
<dbReference type="RefSeq" id="WP_154486579.1">
    <property type="nucleotide sequence ID" value="NZ_VUMW01000006.1"/>
</dbReference>
<dbReference type="Pfam" id="PF02652">
    <property type="entry name" value="Lactate_perm"/>
    <property type="match status" value="1"/>
</dbReference>
<dbReference type="NCBIfam" id="TIGR00795">
    <property type="entry name" value="lctP"/>
    <property type="match status" value="1"/>
</dbReference>
<keyword evidence="5 8" id="KW-0812">Transmembrane</keyword>
<keyword evidence="4 8" id="KW-1003">Cell membrane</keyword>
<dbReference type="PANTHER" id="PTHR30003:SF0">
    <property type="entry name" value="GLYCOLATE PERMEASE GLCA-RELATED"/>
    <property type="match status" value="1"/>
</dbReference>
<evidence type="ECO:0000256" key="3">
    <source>
        <dbReference type="ARBA" id="ARBA00022448"/>
    </source>
</evidence>
<feature type="transmembrane region" description="Helical" evidence="8">
    <location>
        <begin position="234"/>
        <end position="253"/>
    </location>
</feature>
<protein>
    <recommendedName>
        <fullName evidence="8">L-lactate permease</fullName>
    </recommendedName>
</protein>
<dbReference type="InterPro" id="IPR003804">
    <property type="entry name" value="Lactate_perm"/>
</dbReference>
<feature type="transmembrane region" description="Helical" evidence="8">
    <location>
        <begin position="29"/>
        <end position="47"/>
    </location>
</feature>
<feature type="transmembrane region" description="Helical" evidence="8">
    <location>
        <begin position="59"/>
        <end position="82"/>
    </location>
</feature>
<comment type="subcellular location">
    <subcellularLocation>
        <location evidence="1 8">Cell membrane</location>
        <topology evidence="1 8">Multi-pass membrane protein</topology>
    </subcellularLocation>
</comment>
<reference evidence="9 10" key="1">
    <citation type="submission" date="2019-08" db="EMBL/GenBank/DDBJ databases">
        <title>In-depth cultivation of the pig gut microbiome towards novel bacterial diversity and tailored functional studies.</title>
        <authorList>
            <person name="Wylensek D."/>
            <person name="Hitch T.C.A."/>
            <person name="Clavel T."/>
        </authorList>
    </citation>
    <scope>NUCLEOTIDE SEQUENCE [LARGE SCALE GENOMIC DNA]</scope>
    <source>
        <strain evidence="9 10">WCA-470BD-2E</strain>
    </source>
</reference>
<evidence type="ECO:0000313" key="10">
    <source>
        <dbReference type="Proteomes" id="UP000452141"/>
    </source>
</evidence>